<protein>
    <submittedName>
        <fullName evidence="3">ATP-binding protein</fullName>
    </submittedName>
</protein>
<gene>
    <name evidence="3" type="ORF">E6W39_19025</name>
</gene>
<keyword evidence="1" id="KW-0723">Serine/threonine-protein kinase</keyword>
<evidence type="ECO:0000313" key="4">
    <source>
        <dbReference type="Proteomes" id="UP000319103"/>
    </source>
</evidence>
<proteinExistence type="predicted"/>
<evidence type="ECO:0000259" key="2">
    <source>
        <dbReference type="Pfam" id="PF13581"/>
    </source>
</evidence>
<name>A0A540W4I3_9ACTN</name>
<organism evidence="3 4">
    <name type="scientific">Kitasatospora acidiphila</name>
    <dbReference type="NCBI Taxonomy" id="2567942"/>
    <lineage>
        <taxon>Bacteria</taxon>
        <taxon>Bacillati</taxon>
        <taxon>Actinomycetota</taxon>
        <taxon>Actinomycetes</taxon>
        <taxon>Kitasatosporales</taxon>
        <taxon>Streptomycetaceae</taxon>
        <taxon>Kitasatospora</taxon>
    </lineage>
</organism>
<sequence length="150" mass="16632">MGAHPMRRRTLMPASLVTEPREDHWLDSDRLAPATARRRTSDFLSAYGLDALQGDAITVVSELVTNAVQYGSPRLGRVLLTLRAPNREQLHVEIRDFGPTPIPEPRDAALDDEAGRGLQIVSTLARNWGVDYRGDHGKVVWAILADQPTE</sequence>
<dbReference type="SUPFAM" id="SSF55874">
    <property type="entry name" value="ATPase domain of HSP90 chaperone/DNA topoisomerase II/histidine kinase"/>
    <property type="match status" value="1"/>
</dbReference>
<dbReference type="Pfam" id="PF13581">
    <property type="entry name" value="HATPase_c_2"/>
    <property type="match status" value="1"/>
</dbReference>
<dbReference type="Proteomes" id="UP000319103">
    <property type="component" value="Unassembled WGS sequence"/>
</dbReference>
<keyword evidence="4" id="KW-1185">Reference proteome</keyword>
<feature type="domain" description="Histidine kinase/HSP90-like ATPase" evidence="2">
    <location>
        <begin position="34"/>
        <end position="143"/>
    </location>
</feature>
<reference evidence="3 4" key="1">
    <citation type="submission" date="2019-06" db="EMBL/GenBank/DDBJ databases">
        <title>Description of Kitasatospora acidophila sp. nov. isolated from pine grove soil, and reclassification of Streptomyces novaecaesareae to Kitasatospora novaeceasareae comb. nov.</title>
        <authorList>
            <person name="Kim M.J."/>
        </authorList>
    </citation>
    <scope>NUCLEOTIDE SEQUENCE [LARGE SCALE GENOMIC DNA]</scope>
    <source>
        <strain evidence="3 4">MMS16-CNU292</strain>
    </source>
</reference>
<dbReference type="InterPro" id="IPR003594">
    <property type="entry name" value="HATPase_dom"/>
</dbReference>
<evidence type="ECO:0000313" key="3">
    <source>
        <dbReference type="EMBL" id="TQF03945.1"/>
    </source>
</evidence>
<dbReference type="GO" id="GO:0004674">
    <property type="term" value="F:protein serine/threonine kinase activity"/>
    <property type="evidence" value="ECO:0007669"/>
    <property type="project" value="UniProtKB-KW"/>
</dbReference>
<keyword evidence="1" id="KW-0418">Kinase</keyword>
<dbReference type="GO" id="GO:0005524">
    <property type="term" value="F:ATP binding"/>
    <property type="evidence" value="ECO:0007669"/>
    <property type="project" value="UniProtKB-KW"/>
</dbReference>
<keyword evidence="3" id="KW-0067">ATP-binding</keyword>
<keyword evidence="3" id="KW-0547">Nucleotide-binding</keyword>
<dbReference type="EMBL" id="VIGB01000003">
    <property type="protein sequence ID" value="TQF03945.1"/>
    <property type="molecule type" value="Genomic_DNA"/>
</dbReference>
<dbReference type="PANTHER" id="PTHR35526">
    <property type="entry name" value="ANTI-SIGMA-F FACTOR RSBW-RELATED"/>
    <property type="match status" value="1"/>
</dbReference>
<dbReference type="InterPro" id="IPR050267">
    <property type="entry name" value="Anti-sigma-factor_SerPK"/>
</dbReference>
<dbReference type="OrthoDB" id="4166172at2"/>
<comment type="caution">
    <text evidence="3">The sequence shown here is derived from an EMBL/GenBank/DDBJ whole genome shotgun (WGS) entry which is preliminary data.</text>
</comment>
<dbReference type="InterPro" id="IPR036890">
    <property type="entry name" value="HATPase_C_sf"/>
</dbReference>
<dbReference type="PANTHER" id="PTHR35526:SF3">
    <property type="entry name" value="ANTI-SIGMA-F FACTOR RSBW"/>
    <property type="match status" value="1"/>
</dbReference>
<keyword evidence="1" id="KW-0808">Transferase</keyword>
<dbReference type="CDD" id="cd16936">
    <property type="entry name" value="HATPase_RsbW-like"/>
    <property type="match status" value="1"/>
</dbReference>
<dbReference type="Gene3D" id="3.30.565.10">
    <property type="entry name" value="Histidine kinase-like ATPase, C-terminal domain"/>
    <property type="match status" value="1"/>
</dbReference>
<dbReference type="AlphaFoldDB" id="A0A540W4I3"/>
<accession>A0A540W4I3</accession>
<evidence type="ECO:0000256" key="1">
    <source>
        <dbReference type="ARBA" id="ARBA00022527"/>
    </source>
</evidence>